<dbReference type="HOGENOM" id="CLU_025776_1_0_10"/>
<dbReference type="STRING" id="1433126.BN938_1881"/>
<evidence type="ECO:0000313" key="2">
    <source>
        <dbReference type="EMBL" id="CDN31961.1"/>
    </source>
</evidence>
<gene>
    <name evidence="2" type="ORF">BN938_1881</name>
</gene>
<name>A0A060R8S8_9BACT</name>
<proteinExistence type="predicted"/>
<dbReference type="EMBL" id="HG934468">
    <property type="protein sequence ID" value="CDN31961.1"/>
    <property type="molecule type" value="Genomic_DNA"/>
</dbReference>
<dbReference type="Gene3D" id="3.40.50.1980">
    <property type="entry name" value="Nitrogenase molybdenum iron protein domain"/>
    <property type="match status" value="2"/>
</dbReference>
<dbReference type="InterPro" id="IPR002491">
    <property type="entry name" value="ABC_transptr_periplasmic_BD"/>
</dbReference>
<protein>
    <submittedName>
        <fullName evidence="2">Iron compound ABC transporter</fullName>
    </submittedName>
</protein>
<dbReference type="eggNOG" id="COG0614">
    <property type="taxonomic scope" value="Bacteria"/>
</dbReference>
<dbReference type="GO" id="GO:0071281">
    <property type="term" value="P:cellular response to iron ion"/>
    <property type="evidence" value="ECO:0007669"/>
    <property type="project" value="TreeGrafter"/>
</dbReference>
<dbReference type="OrthoDB" id="9812528at2"/>
<keyword evidence="3" id="KW-1185">Reference proteome</keyword>
<dbReference type="PROSITE" id="PS50983">
    <property type="entry name" value="FE_B12_PBP"/>
    <property type="match status" value="1"/>
</dbReference>
<feature type="domain" description="Fe/B12 periplasmic-binding" evidence="1">
    <location>
        <begin position="79"/>
        <end position="350"/>
    </location>
</feature>
<sequence length="363" mass="40631">MRSSILLFIAIFAISCGSARKGGGQAALSDTLYKARYAAKFEIFGSGDSLVLRVHNPWQGAANVFFDYQFAKNPERKPRVICMSSSHVAYLDAVGRVDDIVGVSGRDFIANPKIQADRTPDIGYDNNLNYELIVSLKPDYVFVYEVIGENSASTQKLRQLGIPVIYVADYLEQHPLARAEWVVAFGAMVGRMEEAEMLFSEIATSYESTKDSVGRIGGIKPRVMLNSPYRDVWYVPGDRSYIVQLVEDAGGDYLAQGVDDDISRPISSETAFTLMSRADIWLHPSIGENTVEKIRNQHHRFACLPVVSRGDIYNNNARSTPRGGSDFWESGALRADLIIADLAKIFYPQHFPAHELYYYRRVE</sequence>
<accession>A0A060R8S8</accession>
<dbReference type="CDD" id="cd01141">
    <property type="entry name" value="TroA_d"/>
    <property type="match status" value="1"/>
</dbReference>
<dbReference type="Pfam" id="PF01497">
    <property type="entry name" value="Peripla_BP_2"/>
    <property type="match status" value="1"/>
</dbReference>
<dbReference type="SUPFAM" id="SSF53807">
    <property type="entry name" value="Helical backbone' metal receptor"/>
    <property type="match status" value="1"/>
</dbReference>
<evidence type="ECO:0000259" key="1">
    <source>
        <dbReference type="PROSITE" id="PS50983"/>
    </source>
</evidence>
<dbReference type="AlphaFoldDB" id="A0A060R8S8"/>
<dbReference type="KEGG" id="rbc:BN938_1881"/>
<dbReference type="InterPro" id="IPR050902">
    <property type="entry name" value="ABC_Transporter_SBP"/>
</dbReference>
<reference evidence="2 3" key="1">
    <citation type="journal article" date="2015" name="Genome Announc.">
        <title>Complete Genome Sequence of the Novel Leech Symbiont Mucinivorans hirudinis M3T.</title>
        <authorList>
            <person name="Nelson M.C."/>
            <person name="Bomar L."/>
            <person name="Graf J."/>
        </authorList>
    </citation>
    <scope>NUCLEOTIDE SEQUENCE [LARGE SCALE GENOMIC DNA]</scope>
    <source>
        <strain evidence="3">M3</strain>
    </source>
</reference>
<dbReference type="PANTHER" id="PTHR30535:SF34">
    <property type="entry name" value="MOLYBDATE-BINDING PROTEIN MOLA"/>
    <property type="match status" value="1"/>
</dbReference>
<evidence type="ECO:0000313" key="3">
    <source>
        <dbReference type="Proteomes" id="UP000027616"/>
    </source>
</evidence>
<dbReference type="Proteomes" id="UP000027616">
    <property type="component" value="Chromosome I"/>
</dbReference>
<dbReference type="PANTHER" id="PTHR30535">
    <property type="entry name" value="VITAMIN B12-BINDING PROTEIN"/>
    <property type="match status" value="1"/>
</dbReference>
<organism evidence="2 3">
    <name type="scientific">Mucinivorans hirudinis</name>
    <dbReference type="NCBI Taxonomy" id="1433126"/>
    <lineage>
        <taxon>Bacteria</taxon>
        <taxon>Pseudomonadati</taxon>
        <taxon>Bacteroidota</taxon>
        <taxon>Bacteroidia</taxon>
        <taxon>Bacteroidales</taxon>
        <taxon>Rikenellaceae</taxon>
        <taxon>Mucinivorans</taxon>
    </lineage>
</organism>
<dbReference type="PROSITE" id="PS51257">
    <property type="entry name" value="PROKAR_LIPOPROTEIN"/>
    <property type="match status" value="1"/>
</dbReference>